<feature type="domain" description="Autophagy-related protein 13 N-terminal" evidence="6">
    <location>
        <begin position="80"/>
        <end position="320"/>
    </location>
</feature>
<dbReference type="GO" id="GO:0034497">
    <property type="term" value="P:protein localization to phagophore assembly site"/>
    <property type="evidence" value="ECO:0007669"/>
    <property type="project" value="TreeGrafter"/>
</dbReference>
<dbReference type="InterPro" id="IPR040182">
    <property type="entry name" value="ATG13"/>
</dbReference>
<comment type="similarity">
    <text evidence="1 4">Belongs to the ATG13 family. Fungi subfamily.</text>
</comment>
<feature type="region of interest" description="Disordered" evidence="5">
    <location>
        <begin position="342"/>
        <end position="486"/>
    </location>
</feature>
<dbReference type="PANTHER" id="PTHR13430">
    <property type="match status" value="1"/>
</dbReference>
<evidence type="ECO:0000256" key="5">
    <source>
        <dbReference type="SAM" id="MobiDB-lite"/>
    </source>
</evidence>
<keyword evidence="3 4" id="KW-0072">Autophagy</keyword>
<evidence type="ECO:0000259" key="6">
    <source>
        <dbReference type="Pfam" id="PF10033"/>
    </source>
</evidence>
<feature type="compositionally biased region" description="Polar residues" evidence="5">
    <location>
        <begin position="386"/>
        <end position="405"/>
    </location>
</feature>
<evidence type="ECO:0000313" key="7">
    <source>
        <dbReference type="EMBL" id="CAF9915438.1"/>
    </source>
</evidence>
<sequence length="956" mass="103063">MHQHPRPSPMTTSPANFPRTNPTRTNNPREELSTGSRASSGRGTPSEQGIGVGEGADAILRDPESASQGKDSVAKLNQVIQNYFTKSALTILDSRVSLSQAYSKEGIKRVNKWFNVEINETDVLRDDVRLWRSCDAISHRPPPMIVELYVDAQELTNSQSLVIIDEQGRRWDVEEALSKSPSSSAGGSGQSSRPEVIIERWVVQLGQSPGNIPQDLSTNNPRTYKNIVVLLRSLYTYSRLLPAWKSGKRSSKTGSAPKLPKLRYRITQGPQSEQQHKNDQLAVPLFKSDVDVLDTFVFDPIDSPAGPLCLQVTYRNQCDFRVDTSEAFLSSRFMGMDDHYFEPSLGRREDPSKQRKDYAVRPTSEAAGSLPHNRRDSIPRPDQGQAYGSMSTFHQAGPTTGSSPLSALRAARIVGSESPEDMVSRRALPNMRSAQGSRSSLRSADGGPGVGRRPSVSFMPFKSPSLSASPSQAEQLMTSVPRGSLGKASPLAALAEARAPSTLGPYGSVPSRGSPNAADVPSSISNSPKPGPQQRYSSSFGHRKAKLSIGGSSRTEDDNSSGKASLTLSNAQPGSGVLAEGGGASSGSIQTDDDNISDFLKLLEQKKDLKSFRNSNDQAATEASARRTSAALNKFQRMRDTNDALYSSMSSSHLLHRSSSSSSRQLSSVPPMVAGTSISPSSSPGKPISPHTPHTPAVPSRLSANSTIEYPRRVPSRGEDRRPRATATDGAQDARSNRDSSTGAIDIPNSPRPFRPSYRRSSSAAQQARNLPYEDDEIFPFGMRSASLGVDDRPSVSLGALADMHEGDVPDDSAVAEPSVETRETTFESRFDAERSNRPQPSSFERREEAGSLQARVTPYRPRIGRGSGKGTPPQASSSSLAERGSVSGSSDHRGSRSSFTRPPSNFEDEEPLLFAMSDFGAAQQSHRSLEENRGGERGGSDSGASSRRGSRRGGC</sequence>
<dbReference type="GO" id="GO:0034727">
    <property type="term" value="P:piecemeal microautophagy of the nucleus"/>
    <property type="evidence" value="ECO:0007669"/>
    <property type="project" value="TreeGrafter"/>
</dbReference>
<feature type="compositionally biased region" description="Basic and acidic residues" evidence="5">
    <location>
        <begin position="820"/>
        <end position="837"/>
    </location>
</feature>
<dbReference type="PANTHER" id="PTHR13430:SF4">
    <property type="entry name" value="AUTOPHAGY-RELATED PROTEIN 13"/>
    <property type="match status" value="1"/>
</dbReference>
<keyword evidence="8" id="KW-1185">Reference proteome</keyword>
<gene>
    <name evidence="7" type="primary">ATG13</name>
    <name evidence="7" type="ORF">ALECFALPRED_010196</name>
</gene>
<evidence type="ECO:0000256" key="1">
    <source>
        <dbReference type="ARBA" id="ARBA00005246"/>
    </source>
</evidence>
<feature type="compositionally biased region" description="Polar residues" evidence="5">
    <location>
        <begin position="522"/>
        <end position="540"/>
    </location>
</feature>
<reference evidence="7" key="1">
    <citation type="submission" date="2021-03" db="EMBL/GenBank/DDBJ databases">
        <authorList>
            <person name="Tagirdzhanova G."/>
        </authorList>
    </citation>
    <scope>NUCLEOTIDE SEQUENCE</scope>
</reference>
<dbReference type="Proteomes" id="UP000664203">
    <property type="component" value="Unassembled WGS sequence"/>
</dbReference>
<organism evidence="7 8">
    <name type="scientific">Alectoria fallacina</name>
    <dbReference type="NCBI Taxonomy" id="1903189"/>
    <lineage>
        <taxon>Eukaryota</taxon>
        <taxon>Fungi</taxon>
        <taxon>Dikarya</taxon>
        <taxon>Ascomycota</taxon>
        <taxon>Pezizomycotina</taxon>
        <taxon>Lecanoromycetes</taxon>
        <taxon>OSLEUM clade</taxon>
        <taxon>Lecanoromycetidae</taxon>
        <taxon>Lecanorales</taxon>
        <taxon>Lecanorineae</taxon>
        <taxon>Parmeliaceae</taxon>
        <taxon>Alectoria</taxon>
    </lineage>
</organism>
<feature type="compositionally biased region" description="Low complexity" evidence="5">
    <location>
        <begin position="33"/>
        <end position="46"/>
    </location>
</feature>
<feature type="compositionally biased region" description="Basic and acidic residues" evidence="5">
    <location>
        <begin position="342"/>
        <end position="359"/>
    </location>
</feature>
<dbReference type="Gene3D" id="3.30.900.10">
    <property type="entry name" value="HORMA domain"/>
    <property type="match status" value="1"/>
</dbReference>
<feature type="compositionally biased region" description="Polar residues" evidence="5">
    <location>
        <begin position="432"/>
        <end position="442"/>
    </location>
</feature>
<proteinExistence type="inferred from homology"/>
<evidence type="ECO:0000313" key="8">
    <source>
        <dbReference type="Proteomes" id="UP000664203"/>
    </source>
</evidence>
<dbReference type="EMBL" id="CAJPDR010000083">
    <property type="protein sequence ID" value="CAF9915438.1"/>
    <property type="molecule type" value="Genomic_DNA"/>
</dbReference>
<feature type="compositionally biased region" description="Low complexity" evidence="5">
    <location>
        <begin position="619"/>
        <end position="631"/>
    </location>
</feature>
<protein>
    <recommendedName>
        <fullName evidence="2 4">Autophagy-related protein 13</fullName>
    </recommendedName>
</protein>
<accession>A0A8H3F0R3</accession>
<feature type="compositionally biased region" description="Polar residues" evidence="5">
    <location>
        <begin position="561"/>
        <end position="573"/>
    </location>
</feature>
<dbReference type="GO" id="GO:0000423">
    <property type="term" value="P:mitophagy"/>
    <property type="evidence" value="ECO:0007669"/>
    <property type="project" value="TreeGrafter"/>
</dbReference>
<dbReference type="Pfam" id="PF10033">
    <property type="entry name" value="ATG13"/>
    <property type="match status" value="1"/>
</dbReference>
<feature type="region of interest" description="Disordered" evidence="5">
    <location>
        <begin position="799"/>
        <end position="956"/>
    </location>
</feature>
<dbReference type="OrthoDB" id="70161at2759"/>
<dbReference type="GO" id="GO:0000407">
    <property type="term" value="C:phagophore assembly site"/>
    <property type="evidence" value="ECO:0007669"/>
    <property type="project" value="TreeGrafter"/>
</dbReference>
<feature type="compositionally biased region" description="Basic and acidic residues" evidence="5">
    <location>
        <begin position="928"/>
        <end position="940"/>
    </location>
</feature>
<evidence type="ECO:0000256" key="4">
    <source>
        <dbReference type="RuleBase" id="RU361214"/>
    </source>
</evidence>
<dbReference type="AlphaFoldDB" id="A0A8H3F0R3"/>
<evidence type="ECO:0000256" key="3">
    <source>
        <dbReference type="ARBA" id="ARBA00023006"/>
    </source>
</evidence>
<feature type="compositionally biased region" description="Basic and acidic residues" evidence="5">
    <location>
        <begin position="710"/>
        <end position="723"/>
    </location>
</feature>
<evidence type="ECO:0000256" key="2">
    <source>
        <dbReference type="ARBA" id="ARBA00013801"/>
    </source>
</evidence>
<dbReference type="InterPro" id="IPR018731">
    <property type="entry name" value="Atg13_N"/>
</dbReference>
<dbReference type="Gene3D" id="6.10.140.1900">
    <property type="match status" value="1"/>
</dbReference>
<name>A0A8H3F0R3_9LECA</name>
<feature type="compositionally biased region" description="Polar residues" evidence="5">
    <location>
        <begin position="464"/>
        <end position="478"/>
    </location>
</feature>
<feature type="region of interest" description="Disordered" evidence="5">
    <location>
        <begin position="609"/>
        <end position="771"/>
    </location>
</feature>
<dbReference type="InterPro" id="IPR036570">
    <property type="entry name" value="HORMA_dom_sf"/>
</dbReference>
<comment type="caution">
    <text evidence="7">The sequence shown here is derived from an EMBL/GenBank/DDBJ whole genome shotgun (WGS) entry which is preliminary data.</text>
</comment>
<feature type="compositionally biased region" description="Low complexity" evidence="5">
    <location>
        <begin position="647"/>
        <end position="668"/>
    </location>
</feature>
<dbReference type="GO" id="GO:0005829">
    <property type="term" value="C:cytosol"/>
    <property type="evidence" value="ECO:0007669"/>
    <property type="project" value="TreeGrafter"/>
</dbReference>
<feature type="compositionally biased region" description="Low complexity" evidence="5">
    <location>
        <begin position="677"/>
        <end position="689"/>
    </location>
</feature>
<feature type="region of interest" description="Disordered" evidence="5">
    <location>
        <begin position="501"/>
        <end position="593"/>
    </location>
</feature>
<feature type="region of interest" description="Disordered" evidence="5">
    <location>
        <begin position="1"/>
        <end position="52"/>
    </location>
</feature>
<dbReference type="GO" id="GO:1990316">
    <property type="term" value="C:Atg1/ULK1 kinase complex"/>
    <property type="evidence" value="ECO:0007669"/>
    <property type="project" value="InterPro"/>
</dbReference>